<protein>
    <submittedName>
        <fullName evidence="2">Uncharacterized protein</fullName>
    </submittedName>
</protein>
<feature type="transmembrane region" description="Helical" evidence="1">
    <location>
        <begin position="7"/>
        <end position="27"/>
    </location>
</feature>
<comment type="caution">
    <text evidence="2">The sequence shown here is derived from an EMBL/GenBank/DDBJ whole genome shotgun (WGS) entry which is preliminary data.</text>
</comment>
<dbReference type="AlphaFoldDB" id="A0A645H568"/>
<gene>
    <name evidence="2" type="ORF">SDC9_181638</name>
</gene>
<name>A0A645H568_9ZZZZ</name>
<organism evidence="2">
    <name type="scientific">bioreactor metagenome</name>
    <dbReference type="NCBI Taxonomy" id="1076179"/>
    <lineage>
        <taxon>unclassified sequences</taxon>
        <taxon>metagenomes</taxon>
        <taxon>ecological metagenomes</taxon>
    </lineage>
</organism>
<evidence type="ECO:0000256" key="1">
    <source>
        <dbReference type="SAM" id="Phobius"/>
    </source>
</evidence>
<accession>A0A645H568</accession>
<keyword evidence="1" id="KW-0472">Membrane</keyword>
<keyword evidence="1" id="KW-1133">Transmembrane helix</keyword>
<sequence length="65" mass="7301">MFVDLKQLFCVLFEVWIPFTALVYALLVGQLEPEDILQFRGAAIACTDMVRTATETAAANLNFFI</sequence>
<dbReference type="EMBL" id="VSSQ01087027">
    <property type="protein sequence ID" value="MPN34145.1"/>
    <property type="molecule type" value="Genomic_DNA"/>
</dbReference>
<reference evidence="2" key="1">
    <citation type="submission" date="2019-08" db="EMBL/GenBank/DDBJ databases">
        <authorList>
            <person name="Kucharzyk K."/>
            <person name="Murdoch R.W."/>
            <person name="Higgins S."/>
            <person name="Loffler F."/>
        </authorList>
    </citation>
    <scope>NUCLEOTIDE SEQUENCE</scope>
</reference>
<keyword evidence="1" id="KW-0812">Transmembrane</keyword>
<proteinExistence type="predicted"/>
<evidence type="ECO:0000313" key="2">
    <source>
        <dbReference type="EMBL" id="MPN34145.1"/>
    </source>
</evidence>